<evidence type="ECO:0000256" key="1">
    <source>
        <dbReference type="SAM" id="Phobius"/>
    </source>
</evidence>
<feature type="transmembrane region" description="Helical" evidence="1">
    <location>
        <begin position="122"/>
        <end position="140"/>
    </location>
</feature>
<evidence type="ECO:0000313" key="4">
    <source>
        <dbReference type="Proteomes" id="UP000559404"/>
    </source>
</evidence>
<sequence>MTQDSHRRRATMIGLTAVLMWSMLGVFGAASGDVPPFLLNALCFGFSGLAATLWLALRGRLRLMRQPVGVWAFGTLGLFGFHFFYFTAIRNAPPVEANLINYTWPLLIVVFSALLPGERLRAHHLIGAGLGLAGAALLVTRGQSLALDPAYLIGYLSAVASALFWSSYSVLSRRLGRVPTEAVAGFCLGTSVLSLAAHLAVEQTVWPAGAGEWLAVLGLAAFPVGLAFFVWDIGVKRGDIQVLGAGAYAAPVLSTLLLILFGFGTFTVSVALACALVTLGALVAARDMLFRPAAGASASPSAERPVAEDRSAL</sequence>
<dbReference type="EMBL" id="JACEON010000005">
    <property type="protein sequence ID" value="MBA4611519.1"/>
    <property type="molecule type" value="Genomic_DNA"/>
</dbReference>
<name>A0A838XJL2_9HYPH</name>
<proteinExistence type="predicted"/>
<dbReference type="SUPFAM" id="SSF103481">
    <property type="entry name" value="Multidrug resistance efflux transporter EmrE"/>
    <property type="match status" value="1"/>
</dbReference>
<evidence type="ECO:0000313" key="3">
    <source>
        <dbReference type="EMBL" id="MBA4611519.1"/>
    </source>
</evidence>
<reference evidence="3 4" key="1">
    <citation type="submission" date="2020-07" db="EMBL/GenBank/DDBJ databases">
        <authorList>
            <person name="Li M."/>
        </authorList>
    </citation>
    <scope>NUCLEOTIDE SEQUENCE [LARGE SCALE GENOMIC DNA]</scope>
    <source>
        <strain evidence="3 4">DSM 23284</strain>
    </source>
</reference>
<dbReference type="PANTHER" id="PTHR22911:SF76">
    <property type="entry name" value="EAMA DOMAIN-CONTAINING PROTEIN"/>
    <property type="match status" value="1"/>
</dbReference>
<feature type="domain" description="EamA" evidence="2">
    <location>
        <begin position="153"/>
        <end position="284"/>
    </location>
</feature>
<reference evidence="3 4" key="2">
    <citation type="submission" date="2020-08" db="EMBL/GenBank/DDBJ databases">
        <title>Stappia taiwanensis sp. nov., isolated from a coastal thermal spring.</title>
        <authorList>
            <person name="Kampfer P."/>
        </authorList>
    </citation>
    <scope>NUCLEOTIDE SEQUENCE [LARGE SCALE GENOMIC DNA]</scope>
    <source>
        <strain evidence="3 4">DSM 23284</strain>
    </source>
</reference>
<feature type="transmembrane region" description="Helical" evidence="1">
    <location>
        <begin position="213"/>
        <end position="233"/>
    </location>
</feature>
<organism evidence="3 4">
    <name type="scientific">Stappia taiwanensis</name>
    <dbReference type="NCBI Taxonomy" id="992267"/>
    <lineage>
        <taxon>Bacteria</taxon>
        <taxon>Pseudomonadati</taxon>
        <taxon>Pseudomonadota</taxon>
        <taxon>Alphaproteobacteria</taxon>
        <taxon>Hyphomicrobiales</taxon>
        <taxon>Stappiaceae</taxon>
        <taxon>Stappia</taxon>
    </lineage>
</organism>
<comment type="caution">
    <text evidence="3">The sequence shown here is derived from an EMBL/GenBank/DDBJ whole genome shotgun (WGS) entry which is preliminary data.</text>
</comment>
<feature type="transmembrane region" description="Helical" evidence="1">
    <location>
        <begin position="37"/>
        <end position="56"/>
    </location>
</feature>
<feature type="transmembrane region" description="Helical" evidence="1">
    <location>
        <begin position="240"/>
        <end position="260"/>
    </location>
</feature>
<feature type="transmembrane region" description="Helical" evidence="1">
    <location>
        <begin position="183"/>
        <end position="201"/>
    </location>
</feature>
<protein>
    <submittedName>
        <fullName evidence="3">EamA family transporter</fullName>
    </submittedName>
</protein>
<dbReference type="Pfam" id="PF00892">
    <property type="entry name" value="EamA"/>
    <property type="match status" value="2"/>
</dbReference>
<feature type="transmembrane region" description="Helical" evidence="1">
    <location>
        <begin position="152"/>
        <end position="171"/>
    </location>
</feature>
<feature type="transmembrane region" description="Helical" evidence="1">
    <location>
        <begin position="99"/>
        <end position="115"/>
    </location>
</feature>
<gene>
    <name evidence="3" type="ORF">H1W37_07655</name>
</gene>
<dbReference type="PANTHER" id="PTHR22911">
    <property type="entry name" value="ACYL-MALONYL CONDENSING ENZYME-RELATED"/>
    <property type="match status" value="1"/>
</dbReference>
<accession>A0A838XJL2</accession>
<keyword evidence="4" id="KW-1185">Reference proteome</keyword>
<keyword evidence="1" id="KW-1133">Transmembrane helix</keyword>
<keyword evidence="1" id="KW-0472">Membrane</keyword>
<dbReference type="InterPro" id="IPR000620">
    <property type="entry name" value="EamA_dom"/>
</dbReference>
<feature type="transmembrane region" description="Helical" evidence="1">
    <location>
        <begin position="266"/>
        <end position="285"/>
    </location>
</feature>
<dbReference type="GO" id="GO:0016020">
    <property type="term" value="C:membrane"/>
    <property type="evidence" value="ECO:0007669"/>
    <property type="project" value="InterPro"/>
</dbReference>
<dbReference type="RefSeq" id="WP_181759709.1">
    <property type="nucleotide sequence ID" value="NZ_BMCR01000006.1"/>
</dbReference>
<feature type="transmembrane region" description="Helical" evidence="1">
    <location>
        <begin position="68"/>
        <end position="87"/>
    </location>
</feature>
<evidence type="ECO:0000259" key="2">
    <source>
        <dbReference type="Pfam" id="PF00892"/>
    </source>
</evidence>
<feature type="transmembrane region" description="Helical" evidence="1">
    <location>
        <begin position="12"/>
        <end position="31"/>
    </location>
</feature>
<keyword evidence="1" id="KW-0812">Transmembrane</keyword>
<dbReference type="AlphaFoldDB" id="A0A838XJL2"/>
<dbReference type="InterPro" id="IPR037185">
    <property type="entry name" value="EmrE-like"/>
</dbReference>
<feature type="domain" description="EamA" evidence="2">
    <location>
        <begin position="12"/>
        <end position="139"/>
    </location>
</feature>
<dbReference type="Proteomes" id="UP000559404">
    <property type="component" value="Unassembled WGS sequence"/>
</dbReference>